<dbReference type="PROSITE" id="PS51257">
    <property type="entry name" value="PROKAR_LIPOPROTEIN"/>
    <property type="match status" value="1"/>
</dbReference>
<reference evidence="8 9" key="1">
    <citation type="submission" date="2018-06" db="EMBL/GenBank/DDBJ databases">
        <title>Genomic Encyclopedia of Archaeal and Bacterial Type Strains, Phase II (KMG-II): from individual species to whole genera.</title>
        <authorList>
            <person name="Goeker M."/>
        </authorList>
    </citation>
    <scope>NUCLEOTIDE SEQUENCE [LARGE SCALE GENOMIC DNA]</scope>
    <source>
        <strain evidence="8 9">DSM 21851</strain>
    </source>
</reference>
<dbReference type="InterPro" id="IPR012944">
    <property type="entry name" value="SusD_RagB_dom"/>
</dbReference>
<accession>A0A327X7E2</accession>
<organism evidence="8 9">
    <name type="scientific">Larkinella arboricola</name>
    <dbReference type="NCBI Taxonomy" id="643671"/>
    <lineage>
        <taxon>Bacteria</taxon>
        <taxon>Pseudomonadati</taxon>
        <taxon>Bacteroidota</taxon>
        <taxon>Cytophagia</taxon>
        <taxon>Cytophagales</taxon>
        <taxon>Spirosomataceae</taxon>
        <taxon>Larkinella</taxon>
    </lineage>
</organism>
<gene>
    <name evidence="8" type="ORF">LX87_00771</name>
</gene>
<dbReference type="Pfam" id="PF14322">
    <property type="entry name" value="SusD-like_3"/>
    <property type="match status" value="1"/>
</dbReference>
<evidence type="ECO:0000256" key="3">
    <source>
        <dbReference type="ARBA" id="ARBA00022729"/>
    </source>
</evidence>
<dbReference type="Proteomes" id="UP000248790">
    <property type="component" value="Unassembled WGS sequence"/>
</dbReference>
<dbReference type="OrthoDB" id="691907at2"/>
<evidence type="ECO:0000256" key="1">
    <source>
        <dbReference type="ARBA" id="ARBA00004442"/>
    </source>
</evidence>
<keyword evidence="4" id="KW-0472">Membrane</keyword>
<dbReference type="AlphaFoldDB" id="A0A327X7E2"/>
<dbReference type="InterPro" id="IPR011990">
    <property type="entry name" value="TPR-like_helical_dom_sf"/>
</dbReference>
<dbReference type="Pfam" id="PF07980">
    <property type="entry name" value="SusD_RagB"/>
    <property type="match status" value="1"/>
</dbReference>
<dbReference type="SUPFAM" id="SSF48452">
    <property type="entry name" value="TPR-like"/>
    <property type="match status" value="1"/>
</dbReference>
<feature type="domain" description="RagB/SusD" evidence="6">
    <location>
        <begin position="301"/>
        <end position="533"/>
    </location>
</feature>
<sequence>MKKTLWIILVTFLSIIGTSCSEKYLDRPPLGNQTDENFYKSPDAGFKMLVTCYRGFYDFWGYQAARAELGNMATDDSDKGGSDAGDRPFVTDLGFGRTLSSNETLQGYWAACYRAIGECNVALERLPDAPLIDASGNPLAESVRKRYLAEIKFLRAFFYLDLVRVYGDVPLITRTLTVDDRSKLVRENKQNVFKFIEQEFTAAANEPNLPSRNALPAAELGRVTQEAAWSMLARTYLFFAKDDKSLFAKARDAAKKVIDSKAFELHPQFQEIFLEHGYKTKEAVFSIIMGDNPAAFIYGSTIPVYCSPRGATGGWGFDCPTQDLVSEFEPGDPRLLFSVLKEGDVFPKASSQREVLDFSTYPNTGYHNRKVYLPESRRGQGWGDDAWTYHPIRYADVLLMYAEALLESGGDKQEVANYINMVRRRASSSSRKDVEALSRAITIAAIPLPDVKASDNLQTAVRHERRVELALEYHRLYDLMRWGKLVETMNTYSRKPNSNGKGANFKAGINEIFPIPQVEIDRSAGSIIQNPGY</sequence>
<evidence type="ECO:0000256" key="5">
    <source>
        <dbReference type="ARBA" id="ARBA00023237"/>
    </source>
</evidence>
<comment type="caution">
    <text evidence="8">The sequence shown here is derived from an EMBL/GenBank/DDBJ whole genome shotgun (WGS) entry which is preliminary data.</text>
</comment>
<evidence type="ECO:0000313" key="9">
    <source>
        <dbReference type="Proteomes" id="UP000248790"/>
    </source>
</evidence>
<keyword evidence="9" id="KW-1185">Reference proteome</keyword>
<name>A0A327X7E2_LARAB</name>
<keyword evidence="3" id="KW-0732">Signal</keyword>
<dbReference type="GO" id="GO:0009279">
    <property type="term" value="C:cell outer membrane"/>
    <property type="evidence" value="ECO:0007669"/>
    <property type="project" value="UniProtKB-SubCell"/>
</dbReference>
<dbReference type="InterPro" id="IPR033985">
    <property type="entry name" value="SusD-like_N"/>
</dbReference>
<dbReference type="EMBL" id="QLMC01000001">
    <property type="protein sequence ID" value="RAK02651.1"/>
    <property type="molecule type" value="Genomic_DNA"/>
</dbReference>
<feature type="domain" description="SusD-like N-terminal" evidence="7">
    <location>
        <begin position="101"/>
        <end position="237"/>
    </location>
</feature>
<comment type="subcellular location">
    <subcellularLocation>
        <location evidence="1">Cell outer membrane</location>
    </subcellularLocation>
</comment>
<dbReference type="RefSeq" id="WP_111626832.1">
    <property type="nucleotide sequence ID" value="NZ_QLMC01000001.1"/>
</dbReference>
<dbReference type="Gene3D" id="1.25.40.390">
    <property type="match status" value="1"/>
</dbReference>
<evidence type="ECO:0000256" key="4">
    <source>
        <dbReference type="ARBA" id="ARBA00023136"/>
    </source>
</evidence>
<keyword evidence="5" id="KW-0998">Cell outer membrane</keyword>
<evidence type="ECO:0000259" key="6">
    <source>
        <dbReference type="Pfam" id="PF07980"/>
    </source>
</evidence>
<protein>
    <submittedName>
        <fullName evidence="8">Putative outer membrane starch-binding protein</fullName>
    </submittedName>
</protein>
<proteinExistence type="inferred from homology"/>
<evidence type="ECO:0000313" key="8">
    <source>
        <dbReference type="EMBL" id="RAK02651.1"/>
    </source>
</evidence>
<evidence type="ECO:0000256" key="2">
    <source>
        <dbReference type="ARBA" id="ARBA00006275"/>
    </source>
</evidence>
<evidence type="ECO:0000259" key="7">
    <source>
        <dbReference type="Pfam" id="PF14322"/>
    </source>
</evidence>
<dbReference type="CDD" id="cd08977">
    <property type="entry name" value="SusD"/>
    <property type="match status" value="1"/>
</dbReference>
<comment type="similarity">
    <text evidence="2">Belongs to the SusD family.</text>
</comment>